<evidence type="ECO:0000256" key="19">
    <source>
        <dbReference type="PROSITE-ProRule" id="PRU00391"/>
    </source>
</evidence>
<dbReference type="PROSITE" id="PS51068">
    <property type="entry name" value="FPG_CAT"/>
    <property type="match status" value="1"/>
</dbReference>
<comment type="caution">
    <text evidence="22">The sequence shown here is derived from an EMBL/GenBank/DDBJ whole genome shotgun (WGS) entry which is preliminary data.</text>
</comment>
<keyword evidence="9 19" id="KW-0863">Zinc-finger</keyword>
<dbReference type="Pfam" id="PF06831">
    <property type="entry name" value="H2TH"/>
    <property type="match status" value="1"/>
</dbReference>
<comment type="similarity">
    <text evidence="3">Belongs to the FPG family.</text>
</comment>
<keyword evidence="23" id="KW-1185">Reference proteome</keyword>
<dbReference type="InterPro" id="IPR000214">
    <property type="entry name" value="Znf_DNA_glyclase/AP_lyase"/>
</dbReference>
<evidence type="ECO:0000256" key="1">
    <source>
        <dbReference type="ARBA" id="ARBA00001668"/>
    </source>
</evidence>
<dbReference type="FunFam" id="1.10.8.50:FF:000003">
    <property type="entry name" value="Formamidopyrimidine-DNA glycosylase"/>
    <property type="match status" value="1"/>
</dbReference>
<dbReference type="GO" id="GO:0006284">
    <property type="term" value="P:base-excision repair"/>
    <property type="evidence" value="ECO:0007669"/>
    <property type="project" value="InterPro"/>
</dbReference>
<keyword evidence="12" id="KW-0238">DNA-binding</keyword>
<dbReference type="EC" id="4.2.99.18" evidence="5"/>
<dbReference type="InterPro" id="IPR010663">
    <property type="entry name" value="Znf_FPG/IleRS"/>
</dbReference>
<dbReference type="GO" id="GO:0003684">
    <property type="term" value="F:damaged DNA binding"/>
    <property type="evidence" value="ECO:0007669"/>
    <property type="project" value="InterPro"/>
</dbReference>
<evidence type="ECO:0000256" key="14">
    <source>
        <dbReference type="ARBA" id="ARBA00023239"/>
    </source>
</evidence>
<proteinExistence type="inferred from homology"/>
<evidence type="ECO:0000259" key="21">
    <source>
        <dbReference type="PROSITE" id="PS51068"/>
    </source>
</evidence>
<keyword evidence="7" id="KW-0479">Metal-binding</keyword>
<dbReference type="SMART" id="SM01232">
    <property type="entry name" value="H2TH"/>
    <property type="match status" value="1"/>
</dbReference>
<evidence type="ECO:0000256" key="4">
    <source>
        <dbReference type="ARBA" id="ARBA00012024"/>
    </source>
</evidence>
<evidence type="ECO:0000256" key="6">
    <source>
        <dbReference type="ARBA" id="ARBA00016240"/>
    </source>
</evidence>
<comment type="catalytic activity">
    <reaction evidence="18">
        <text>2'-deoxyribonucleotide-(2'-deoxyribose 5'-phosphate)-2'-deoxyribonucleotide-DNA = a 3'-end 2'-deoxyribonucleotide-(2,3-dehydro-2,3-deoxyribose 5'-phosphate)-DNA + a 5'-end 5'-phospho-2'-deoxyribonucleoside-DNA + H(+)</text>
        <dbReference type="Rhea" id="RHEA:66592"/>
        <dbReference type="Rhea" id="RHEA-COMP:13180"/>
        <dbReference type="Rhea" id="RHEA-COMP:16897"/>
        <dbReference type="Rhea" id="RHEA-COMP:17067"/>
        <dbReference type="ChEBI" id="CHEBI:15378"/>
        <dbReference type="ChEBI" id="CHEBI:136412"/>
        <dbReference type="ChEBI" id="CHEBI:157695"/>
        <dbReference type="ChEBI" id="CHEBI:167181"/>
        <dbReference type="EC" id="4.2.99.18"/>
    </reaction>
</comment>
<evidence type="ECO:0000256" key="16">
    <source>
        <dbReference type="ARBA" id="ARBA00023295"/>
    </source>
</evidence>
<keyword evidence="14" id="KW-0456">Lyase</keyword>
<dbReference type="PANTHER" id="PTHR22993">
    <property type="entry name" value="FORMAMIDOPYRIMIDINE-DNA GLYCOSYLASE"/>
    <property type="match status" value="1"/>
</dbReference>
<keyword evidence="15" id="KW-0511">Multifunctional enzyme</keyword>
<dbReference type="SUPFAM" id="SSF57716">
    <property type="entry name" value="Glucocorticoid receptor-like (DNA-binding domain)"/>
    <property type="match status" value="1"/>
</dbReference>
<evidence type="ECO:0000256" key="15">
    <source>
        <dbReference type="ARBA" id="ARBA00023268"/>
    </source>
</evidence>
<comment type="catalytic activity">
    <reaction evidence="1">
        <text>Hydrolysis of DNA containing ring-opened 7-methylguanine residues, releasing 2,6-diamino-4-hydroxy-5-(N-methyl)formamidopyrimidine.</text>
        <dbReference type="EC" id="3.2.2.23"/>
    </reaction>
</comment>
<reference evidence="22 23" key="1">
    <citation type="submission" date="2020-08" db="EMBL/GenBank/DDBJ databases">
        <title>Cohnella phylogeny.</title>
        <authorList>
            <person name="Dunlap C."/>
        </authorList>
    </citation>
    <scope>NUCLEOTIDE SEQUENCE [LARGE SCALE GENOMIC DNA]</scope>
    <source>
        <strain evidence="22 23">DSM 25241</strain>
    </source>
</reference>
<feature type="domain" description="Formamidopyrimidine-DNA glycosylase catalytic" evidence="21">
    <location>
        <begin position="2"/>
        <end position="114"/>
    </location>
</feature>
<evidence type="ECO:0000256" key="3">
    <source>
        <dbReference type="ARBA" id="ARBA00009409"/>
    </source>
</evidence>
<sequence length="270" mass="30175">MSEWPEIETYRALLSPLISGLSIEGTTVNREKSINESAEEFGSGLSGRKILFVERRGKHLIFHLDDGNRLLINLMAGDWIYYGREGEKPDGEYALILELEDGNRIFFGGLRHGYAYRISAKKLIEFLRPLGPDPFDPRLSADSFGVRLRTKRSKLKSALVDPKFISGIGNAYADEILFEAELRPDSVIAAMSGDEMRKVYDSMRKVLEEAARSGGAIAVRFSAEDMLTGGYRDSFKVYERAGEACARCGGTIVLETVSNRKSYYCPSCQK</sequence>
<evidence type="ECO:0000256" key="9">
    <source>
        <dbReference type="ARBA" id="ARBA00022771"/>
    </source>
</evidence>
<dbReference type="GO" id="GO:0008270">
    <property type="term" value="F:zinc ion binding"/>
    <property type="evidence" value="ECO:0007669"/>
    <property type="project" value="UniProtKB-KW"/>
</dbReference>
<evidence type="ECO:0000313" key="22">
    <source>
        <dbReference type="EMBL" id="MBB6638348.1"/>
    </source>
</evidence>
<evidence type="ECO:0000256" key="18">
    <source>
        <dbReference type="ARBA" id="ARBA00044632"/>
    </source>
</evidence>
<dbReference type="Proteomes" id="UP000535838">
    <property type="component" value="Unassembled WGS sequence"/>
</dbReference>
<evidence type="ECO:0000256" key="12">
    <source>
        <dbReference type="ARBA" id="ARBA00023125"/>
    </source>
</evidence>
<dbReference type="EMBL" id="JACJVQ010000032">
    <property type="protein sequence ID" value="MBB6638348.1"/>
    <property type="molecule type" value="Genomic_DNA"/>
</dbReference>
<dbReference type="Gene3D" id="1.10.8.50">
    <property type="match status" value="1"/>
</dbReference>
<dbReference type="GO" id="GO:0140078">
    <property type="term" value="F:class I DNA-(apurinic or apyrimidinic site) endonuclease activity"/>
    <property type="evidence" value="ECO:0007669"/>
    <property type="project" value="UniProtKB-EC"/>
</dbReference>
<dbReference type="Gene3D" id="3.20.190.10">
    <property type="entry name" value="MutM-like, N-terminal"/>
    <property type="match status" value="1"/>
</dbReference>
<dbReference type="Pfam" id="PF01149">
    <property type="entry name" value="Fapy_DNA_glyco"/>
    <property type="match status" value="1"/>
</dbReference>
<dbReference type="InterPro" id="IPR035937">
    <property type="entry name" value="FPG_N"/>
</dbReference>
<accession>A0A841T7X2</accession>
<keyword evidence="11" id="KW-0862">Zinc</keyword>
<keyword evidence="16" id="KW-0326">Glycosidase</keyword>
<organism evidence="22 23">
    <name type="scientific">Cohnella thailandensis</name>
    <dbReference type="NCBI Taxonomy" id="557557"/>
    <lineage>
        <taxon>Bacteria</taxon>
        <taxon>Bacillati</taxon>
        <taxon>Bacillota</taxon>
        <taxon>Bacilli</taxon>
        <taxon>Bacillales</taxon>
        <taxon>Paenibacillaceae</taxon>
        <taxon>Cohnella</taxon>
    </lineage>
</organism>
<dbReference type="SMART" id="SM00898">
    <property type="entry name" value="Fapy_DNA_glyco"/>
    <property type="match status" value="1"/>
</dbReference>
<comment type="cofactor">
    <cofactor evidence="2">
        <name>Zn(2+)</name>
        <dbReference type="ChEBI" id="CHEBI:29105"/>
    </cofactor>
</comment>
<evidence type="ECO:0000259" key="20">
    <source>
        <dbReference type="PROSITE" id="PS51066"/>
    </source>
</evidence>
<feature type="domain" description="FPG-type" evidence="20">
    <location>
        <begin position="236"/>
        <end position="270"/>
    </location>
</feature>
<dbReference type="SUPFAM" id="SSF81624">
    <property type="entry name" value="N-terminal domain of MutM-like DNA repair proteins"/>
    <property type="match status" value="1"/>
</dbReference>
<evidence type="ECO:0000256" key="5">
    <source>
        <dbReference type="ARBA" id="ARBA00012720"/>
    </source>
</evidence>
<protein>
    <recommendedName>
        <fullName evidence="6">Formamidopyrimidine-DNA glycosylase</fullName>
        <ecNumber evidence="4">3.2.2.23</ecNumber>
        <ecNumber evidence="5">4.2.99.18</ecNumber>
    </recommendedName>
    <alternativeName>
        <fullName evidence="17">DNA-(apurinic or apyrimidinic site) lyase MutM</fullName>
    </alternativeName>
</protein>
<dbReference type="InterPro" id="IPR012319">
    <property type="entry name" value="FPG_cat"/>
</dbReference>
<keyword evidence="13" id="KW-0234">DNA repair</keyword>
<evidence type="ECO:0000256" key="10">
    <source>
        <dbReference type="ARBA" id="ARBA00022801"/>
    </source>
</evidence>
<keyword evidence="10" id="KW-0378">Hydrolase</keyword>
<dbReference type="SUPFAM" id="SSF46946">
    <property type="entry name" value="S13-like H2TH domain"/>
    <property type="match status" value="1"/>
</dbReference>
<gene>
    <name evidence="22" type="ORF">H7B67_29810</name>
</gene>
<dbReference type="InterPro" id="IPR010979">
    <property type="entry name" value="Ribosomal_uS13-like_H2TH"/>
</dbReference>
<dbReference type="PANTHER" id="PTHR22993:SF9">
    <property type="entry name" value="FORMAMIDOPYRIMIDINE-DNA GLYCOSYLASE"/>
    <property type="match status" value="1"/>
</dbReference>
<dbReference type="InterPro" id="IPR015886">
    <property type="entry name" value="H2TH_FPG"/>
</dbReference>
<dbReference type="AlphaFoldDB" id="A0A841T7X2"/>
<evidence type="ECO:0000256" key="17">
    <source>
        <dbReference type="ARBA" id="ARBA00030638"/>
    </source>
</evidence>
<dbReference type="GO" id="GO:0034039">
    <property type="term" value="F:8-oxo-7,8-dihydroguanine DNA N-glycosylase activity"/>
    <property type="evidence" value="ECO:0007669"/>
    <property type="project" value="TreeGrafter"/>
</dbReference>
<dbReference type="GO" id="GO:0003690">
    <property type="term" value="F:double-stranded DNA binding"/>
    <property type="evidence" value="ECO:0007669"/>
    <property type="project" value="UniProtKB-ARBA"/>
</dbReference>
<evidence type="ECO:0000313" key="23">
    <source>
        <dbReference type="Proteomes" id="UP000535838"/>
    </source>
</evidence>
<dbReference type="PROSITE" id="PS51066">
    <property type="entry name" value="ZF_FPG_2"/>
    <property type="match status" value="1"/>
</dbReference>
<evidence type="ECO:0000256" key="11">
    <source>
        <dbReference type="ARBA" id="ARBA00022833"/>
    </source>
</evidence>
<evidence type="ECO:0000256" key="2">
    <source>
        <dbReference type="ARBA" id="ARBA00001947"/>
    </source>
</evidence>
<evidence type="ECO:0000256" key="8">
    <source>
        <dbReference type="ARBA" id="ARBA00022763"/>
    </source>
</evidence>
<keyword evidence="8" id="KW-0227">DNA damage</keyword>
<dbReference type="Pfam" id="PF06827">
    <property type="entry name" value="zf-FPG_IleRS"/>
    <property type="match status" value="1"/>
</dbReference>
<dbReference type="RefSeq" id="WP_185123548.1">
    <property type="nucleotide sequence ID" value="NZ_JACJVQ010000032.1"/>
</dbReference>
<dbReference type="EC" id="3.2.2.23" evidence="4"/>
<name>A0A841T7X2_9BACL</name>
<evidence type="ECO:0000256" key="13">
    <source>
        <dbReference type="ARBA" id="ARBA00023204"/>
    </source>
</evidence>
<evidence type="ECO:0000256" key="7">
    <source>
        <dbReference type="ARBA" id="ARBA00022723"/>
    </source>
</evidence>